<protein>
    <submittedName>
        <fullName evidence="1">Uncharacterized protein</fullName>
    </submittedName>
</protein>
<proteinExistence type="predicted"/>
<comment type="caution">
    <text evidence="1">The sequence shown here is derived from an EMBL/GenBank/DDBJ whole genome shotgun (WGS) entry which is preliminary data.</text>
</comment>
<name>A0A8T1USR1_9STRA</name>
<dbReference type="Proteomes" id="UP000688947">
    <property type="component" value="Unassembled WGS sequence"/>
</dbReference>
<gene>
    <name evidence="1" type="ORF">JG687_00004640</name>
</gene>
<sequence>MISEHLAIPRWSVRTSIDKYKLHGHCNPLPRSKLRRIWLNIDDAVIKKCVLSMPKRLHAVRNSKGGHTKYR</sequence>
<dbReference type="OrthoDB" id="123947at2759"/>
<evidence type="ECO:0000313" key="1">
    <source>
        <dbReference type="EMBL" id="KAG6966846.1"/>
    </source>
</evidence>
<organism evidence="1 2">
    <name type="scientific">Phytophthora cactorum</name>
    <dbReference type="NCBI Taxonomy" id="29920"/>
    <lineage>
        <taxon>Eukaryota</taxon>
        <taxon>Sar</taxon>
        <taxon>Stramenopiles</taxon>
        <taxon>Oomycota</taxon>
        <taxon>Peronosporomycetes</taxon>
        <taxon>Peronosporales</taxon>
        <taxon>Peronosporaceae</taxon>
        <taxon>Phytophthora</taxon>
    </lineage>
</organism>
<evidence type="ECO:0000313" key="2">
    <source>
        <dbReference type="Proteomes" id="UP000688947"/>
    </source>
</evidence>
<dbReference type="AlphaFoldDB" id="A0A8T1USR1"/>
<dbReference type="EMBL" id="JAENGZ010000162">
    <property type="protein sequence ID" value="KAG6966846.1"/>
    <property type="molecule type" value="Genomic_DNA"/>
</dbReference>
<accession>A0A8T1USR1</accession>
<reference evidence="1" key="1">
    <citation type="submission" date="2021-01" db="EMBL/GenBank/DDBJ databases">
        <title>Phytophthora aleatoria, a newly-described species from Pinus radiata is distinct from Phytophthora cactorum isolates based on comparative genomics.</title>
        <authorList>
            <person name="Mcdougal R."/>
            <person name="Panda P."/>
            <person name="Williams N."/>
            <person name="Studholme D.J."/>
        </authorList>
    </citation>
    <scope>NUCLEOTIDE SEQUENCE</scope>
    <source>
        <strain evidence="1">NZFS 3830</strain>
    </source>
</reference>